<dbReference type="InterPro" id="IPR029045">
    <property type="entry name" value="ClpP/crotonase-like_dom_sf"/>
</dbReference>
<dbReference type="OrthoDB" id="9777711at2"/>
<keyword evidence="2" id="KW-0413">Isomerase</keyword>
<dbReference type="InterPro" id="IPR051683">
    <property type="entry name" value="Enoyl-CoA_Hydratase/Isomerase"/>
</dbReference>
<sequence length="277" mass="28786">MSESVSGGGVPGAGPLGGDSPVLYEVEGCVAHVTLDSPSNRNAISPALIDSLLEAFQAAEENAQVRSVRLSHTGNTFCAGADLKATGTSVEAQRHMGEKMAQLLLAMLEHPKPIVAVVDGHVRAGGMGIIAAADSVFAGPAATFGLSEVRIGVTPALVSAVVLPRMTQRSASRWFIGGETFSAHEALEVGFITEVCSESEGDKSASGVAGQLEQAFAKSAPRAMAESKKLVNAPVVSKLVAERDALVELSCRMFMSEEARAGVQAFQKRQPAPWDVS</sequence>
<dbReference type="EC" id="4.2.1.17" evidence="2"/>
<dbReference type="STRING" id="585530.HMPREF0183_0353"/>
<protein>
    <submittedName>
        <fullName evidence="2">Enoyl-CoA hydratase/isomerase family protein</fullName>
        <ecNumber evidence="2">4.2.1.17</ecNumber>
    </submittedName>
</protein>
<evidence type="ECO:0000313" key="2">
    <source>
        <dbReference type="EMBL" id="EFG48385.1"/>
    </source>
</evidence>
<keyword evidence="3" id="KW-1185">Reference proteome</keyword>
<evidence type="ECO:0000256" key="1">
    <source>
        <dbReference type="ARBA" id="ARBA00005254"/>
    </source>
</evidence>
<organism evidence="2 3">
    <name type="scientific">Brevibacterium mcbrellneri ATCC 49030</name>
    <dbReference type="NCBI Taxonomy" id="585530"/>
    <lineage>
        <taxon>Bacteria</taxon>
        <taxon>Bacillati</taxon>
        <taxon>Actinomycetota</taxon>
        <taxon>Actinomycetes</taxon>
        <taxon>Micrococcales</taxon>
        <taxon>Brevibacteriaceae</taxon>
        <taxon>Brevibacterium</taxon>
    </lineage>
</organism>
<dbReference type="CDD" id="cd06558">
    <property type="entry name" value="crotonase-like"/>
    <property type="match status" value="1"/>
</dbReference>
<dbReference type="AlphaFoldDB" id="D4YK93"/>
<name>D4YK93_9MICO</name>
<comment type="caution">
    <text evidence="2">The sequence shown here is derived from an EMBL/GenBank/DDBJ whole genome shotgun (WGS) entry which is preliminary data.</text>
</comment>
<dbReference type="GO" id="GO:0004300">
    <property type="term" value="F:enoyl-CoA hydratase activity"/>
    <property type="evidence" value="ECO:0007669"/>
    <property type="project" value="UniProtKB-EC"/>
</dbReference>
<dbReference type="SUPFAM" id="SSF52096">
    <property type="entry name" value="ClpP/crotonase"/>
    <property type="match status" value="1"/>
</dbReference>
<comment type="similarity">
    <text evidence="1">Belongs to the enoyl-CoA hydratase/isomerase family.</text>
</comment>
<gene>
    <name evidence="2" type="ORF">HMPREF0183_0353</name>
</gene>
<dbReference type="InterPro" id="IPR014748">
    <property type="entry name" value="Enoyl-CoA_hydra_C"/>
</dbReference>
<dbReference type="InterPro" id="IPR001753">
    <property type="entry name" value="Enoyl-CoA_hydra/iso"/>
</dbReference>
<reference evidence="2 3" key="1">
    <citation type="submission" date="2010-04" db="EMBL/GenBank/DDBJ databases">
        <authorList>
            <person name="Qin X."/>
            <person name="Bachman B."/>
            <person name="Battles P."/>
            <person name="Bell A."/>
            <person name="Bess C."/>
            <person name="Bickham C."/>
            <person name="Chaboub L."/>
            <person name="Chen D."/>
            <person name="Coyle M."/>
            <person name="Deiros D.R."/>
            <person name="Dinh H."/>
            <person name="Forbes L."/>
            <person name="Fowler G."/>
            <person name="Francisco L."/>
            <person name="Fu Q."/>
            <person name="Gubbala S."/>
            <person name="Hale W."/>
            <person name="Han Y."/>
            <person name="Hemphill L."/>
            <person name="Highlander S.K."/>
            <person name="Hirani K."/>
            <person name="Hogues M."/>
            <person name="Jackson L."/>
            <person name="Jakkamsetti A."/>
            <person name="Javaid M."/>
            <person name="Jiang H."/>
            <person name="Korchina V."/>
            <person name="Kovar C."/>
            <person name="Lara F."/>
            <person name="Lee S."/>
            <person name="Mata R."/>
            <person name="Mathew T."/>
            <person name="Moen C."/>
            <person name="Morales K."/>
            <person name="Munidasa M."/>
            <person name="Nazareth L."/>
            <person name="Ngo R."/>
            <person name="Nguyen L."/>
            <person name="Okwuonu G."/>
            <person name="Ongeri F."/>
            <person name="Patil S."/>
            <person name="Petrosino J."/>
            <person name="Pham C."/>
            <person name="Pham P."/>
            <person name="Pu L.-L."/>
            <person name="Puazo M."/>
            <person name="Raj R."/>
            <person name="Reid J."/>
            <person name="Rouhana J."/>
            <person name="Saada N."/>
            <person name="Shang Y."/>
            <person name="Simmons D."/>
            <person name="Thornton R."/>
            <person name="Warren J."/>
            <person name="Weissenberger G."/>
            <person name="Zhang J."/>
            <person name="Zhang L."/>
            <person name="Zhou C."/>
            <person name="Zhu D."/>
            <person name="Muzny D."/>
            <person name="Worley K."/>
            <person name="Gibbs R."/>
        </authorList>
    </citation>
    <scope>NUCLEOTIDE SEQUENCE [LARGE SCALE GENOMIC DNA]</scope>
    <source>
        <strain evidence="2 3">ATCC 49030</strain>
    </source>
</reference>
<dbReference type="PANTHER" id="PTHR42964:SF1">
    <property type="entry name" value="POLYKETIDE BIOSYNTHESIS ENOYL-COA HYDRATASE PKSH-RELATED"/>
    <property type="match status" value="1"/>
</dbReference>
<dbReference type="EMBL" id="ADNU01000012">
    <property type="protein sequence ID" value="EFG48385.1"/>
    <property type="molecule type" value="Genomic_DNA"/>
</dbReference>
<keyword evidence="2" id="KW-0456">Lyase</keyword>
<proteinExistence type="inferred from homology"/>
<accession>D4YK93</accession>
<dbReference type="Gene3D" id="1.10.12.10">
    <property type="entry name" value="Lyase 2-enoyl-coa Hydratase, Chain A, domain 2"/>
    <property type="match status" value="1"/>
</dbReference>
<dbReference type="GO" id="GO:0016853">
    <property type="term" value="F:isomerase activity"/>
    <property type="evidence" value="ECO:0007669"/>
    <property type="project" value="UniProtKB-KW"/>
</dbReference>
<dbReference type="eggNOG" id="COG1024">
    <property type="taxonomic scope" value="Bacteria"/>
</dbReference>
<dbReference type="Proteomes" id="UP000005714">
    <property type="component" value="Unassembled WGS sequence"/>
</dbReference>
<evidence type="ECO:0000313" key="3">
    <source>
        <dbReference type="Proteomes" id="UP000005714"/>
    </source>
</evidence>
<dbReference type="RefSeq" id="WP_005882134.1">
    <property type="nucleotide sequence ID" value="NZ_ADNU01000012.1"/>
</dbReference>
<dbReference type="PANTHER" id="PTHR42964">
    <property type="entry name" value="ENOYL-COA HYDRATASE"/>
    <property type="match status" value="1"/>
</dbReference>
<dbReference type="Pfam" id="PF00378">
    <property type="entry name" value="ECH_1"/>
    <property type="match status" value="1"/>
</dbReference>
<dbReference type="Gene3D" id="3.90.226.10">
    <property type="entry name" value="2-enoyl-CoA Hydratase, Chain A, domain 1"/>
    <property type="match status" value="1"/>
</dbReference>